<comment type="caution">
    <text evidence="1">The sequence shown here is derived from an EMBL/GenBank/DDBJ whole genome shotgun (WGS) entry which is preliminary data.</text>
</comment>
<keyword evidence="2" id="KW-1185">Reference proteome</keyword>
<dbReference type="EMBL" id="CAOQHR010000002">
    <property type="protein sequence ID" value="CAI6301513.1"/>
    <property type="molecule type" value="Genomic_DNA"/>
</dbReference>
<dbReference type="Proteomes" id="UP001152607">
    <property type="component" value="Unassembled WGS sequence"/>
</dbReference>
<sequence length="138" mass="14807">MMLYTYRSCGSSSVSPSKSPCAGSGAAIRFASQVPAGCCERLASAKPLMRRIVDDDCFLSAIIRSDTLYTESHSPRAGFGTDGRCRFSILLVTSQLSLALPFQACSAYASRPPTSHIVSYLTRDLETNSKLGDCCDGF</sequence>
<gene>
    <name evidence="1" type="ORF">PDIGIT_LOCUS2855</name>
</gene>
<proteinExistence type="predicted"/>
<protein>
    <submittedName>
        <fullName evidence="1">Uncharacterized protein</fullName>
    </submittedName>
</protein>
<evidence type="ECO:0000313" key="2">
    <source>
        <dbReference type="Proteomes" id="UP001152607"/>
    </source>
</evidence>
<reference evidence="1" key="1">
    <citation type="submission" date="2023-01" db="EMBL/GenBank/DDBJ databases">
        <authorList>
            <person name="Van Ghelder C."/>
            <person name="Rancurel C."/>
        </authorList>
    </citation>
    <scope>NUCLEOTIDE SEQUENCE</scope>
    <source>
        <strain evidence="1">CNCM I-4278</strain>
    </source>
</reference>
<dbReference type="AlphaFoldDB" id="A0A9W4XR99"/>
<evidence type="ECO:0000313" key="1">
    <source>
        <dbReference type="EMBL" id="CAI6301513.1"/>
    </source>
</evidence>
<organism evidence="1 2">
    <name type="scientific">Periconia digitata</name>
    <dbReference type="NCBI Taxonomy" id="1303443"/>
    <lineage>
        <taxon>Eukaryota</taxon>
        <taxon>Fungi</taxon>
        <taxon>Dikarya</taxon>
        <taxon>Ascomycota</taxon>
        <taxon>Pezizomycotina</taxon>
        <taxon>Dothideomycetes</taxon>
        <taxon>Pleosporomycetidae</taxon>
        <taxon>Pleosporales</taxon>
        <taxon>Massarineae</taxon>
        <taxon>Periconiaceae</taxon>
        <taxon>Periconia</taxon>
    </lineage>
</organism>
<accession>A0A9W4XR99</accession>
<name>A0A9W4XR99_9PLEO</name>